<keyword evidence="2" id="KW-0804">Transcription</keyword>
<evidence type="ECO:0000256" key="1">
    <source>
        <dbReference type="ARBA" id="ARBA00023015"/>
    </source>
</evidence>
<dbReference type="InterPro" id="IPR036388">
    <property type="entry name" value="WH-like_DNA-bd_sf"/>
</dbReference>
<dbReference type="EMBL" id="JBHSNP010000002">
    <property type="protein sequence ID" value="MFC5601875.1"/>
    <property type="molecule type" value="Genomic_DNA"/>
</dbReference>
<comment type="caution">
    <text evidence="4">The sequence shown here is derived from an EMBL/GenBank/DDBJ whole genome shotgun (WGS) entry which is preliminary data.</text>
</comment>
<name>A0ABW0TVA5_9BACL</name>
<dbReference type="InterPro" id="IPR000792">
    <property type="entry name" value="Tscrpt_reg_LuxR_C"/>
</dbReference>
<evidence type="ECO:0000259" key="3">
    <source>
        <dbReference type="Pfam" id="PF00196"/>
    </source>
</evidence>
<dbReference type="SUPFAM" id="SSF46894">
    <property type="entry name" value="C-terminal effector domain of the bipartite response regulators"/>
    <property type="match status" value="1"/>
</dbReference>
<dbReference type="Gene3D" id="1.10.10.10">
    <property type="entry name" value="Winged helix-like DNA-binding domain superfamily/Winged helix DNA-binding domain"/>
    <property type="match status" value="1"/>
</dbReference>
<evidence type="ECO:0000313" key="4">
    <source>
        <dbReference type="EMBL" id="MFC5601875.1"/>
    </source>
</evidence>
<dbReference type="Pfam" id="PF00196">
    <property type="entry name" value="GerE"/>
    <property type="match status" value="1"/>
</dbReference>
<sequence>MTKEEMEQLVKDYHWMINSVKVIREGMNEVEIGMTARYGLEAAMPKASGGRPGDPIHREFTRRERRLKKVYEYERKIQLVQERIPLITEDREMEVLHWLLEGKSLRWIGRHMQISDRQIGRIKDAVMDKMSQTPHVPQMS</sequence>
<dbReference type="InterPro" id="IPR016032">
    <property type="entry name" value="Sig_transdc_resp-reg_C-effctor"/>
</dbReference>
<gene>
    <name evidence="4" type="ORF">ACFPTP_01155</name>
</gene>
<reference evidence="5" key="1">
    <citation type="journal article" date="2019" name="Int. J. Syst. Evol. Microbiol.">
        <title>The Global Catalogue of Microorganisms (GCM) 10K type strain sequencing project: providing services to taxonomists for standard genome sequencing and annotation.</title>
        <authorList>
            <consortium name="The Broad Institute Genomics Platform"/>
            <consortium name="The Broad Institute Genome Sequencing Center for Infectious Disease"/>
            <person name="Wu L."/>
            <person name="Ma J."/>
        </authorList>
    </citation>
    <scope>NUCLEOTIDE SEQUENCE [LARGE SCALE GENOMIC DNA]</scope>
    <source>
        <strain evidence="5">KACC 11299</strain>
    </source>
</reference>
<evidence type="ECO:0000256" key="2">
    <source>
        <dbReference type="ARBA" id="ARBA00023163"/>
    </source>
</evidence>
<evidence type="ECO:0000313" key="5">
    <source>
        <dbReference type="Proteomes" id="UP001596071"/>
    </source>
</evidence>
<keyword evidence="1" id="KW-0805">Transcription regulation</keyword>
<keyword evidence="5" id="KW-1185">Reference proteome</keyword>
<feature type="domain" description="HTH luxR-type" evidence="3">
    <location>
        <begin position="90"/>
        <end position="131"/>
    </location>
</feature>
<accession>A0ABW0TVA5</accession>
<protein>
    <submittedName>
        <fullName evidence="4">LuxR C-terminal-related transcriptional regulator</fullName>
    </submittedName>
</protein>
<proteinExistence type="predicted"/>
<dbReference type="RefSeq" id="WP_381441543.1">
    <property type="nucleotide sequence ID" value="NZ_JBHSNP010000002.1"/>
</dbReference>
<dbReference type="Proteomes" id="UP001596071">
    <property type="component" value="Unassembled WGS sequence"/>
</dbReference>
<organism evidence="4 5">
    <name type="scientific">Sporosarcina koreensis</name>
    <dbReference type="NCBI Taxonomy" id="334735"/>
    <lineage>
        <taxon>Bacteria</taxon>
        <taxon>Bacillati</taxon>
        <taxon>Bacillota</taxon>
        <taxon>Bacilli</taxon>
        <taxon>Bacillales</taxon>
        <taxon>Caryophanaceae</taxon>
        <taxon>Sporosarcina</taxon>
    </lineage>
</organism>